<evidence type="ECO:0000256" key="10">
    <source>
        <dbReference type="SAM" id="MobiDB-lite"/>
    </source>
</evidence>
<dbReference type="PANTHER" id="PTHR33446:SF2">
    <property type="entry name" value="PROTEIN TONB"/>
    <property type="match status" value="1"/>
</dbReference>
<dbReference type="GO" id="GO:0031992">
    <property type="term" value="F:energy transducer activity"/>
    <property type="evidence" value="ECO:0007669"/>
    <property type="project" value="TreeGrafter"/>
</dbReference>
<keyword evidence="6 11" id="KW-0812">Transmembrane</keyword>
<evidence type="ECO:0000256" key="8">
    <source>
        <dbReference type="ARBA" id="ARBA00022989"/>
    </source>
</evidence>
<dbReference type="EMBL" id="QRGA01000026">
    <property type="protein sequence ID" value="RDU94865.1"/>
    <property type="molecule type" value="Genomic_DNA"/>
</dbReference>
<comment type="subcellular location">
    <subcellularLocation>
        <location evidence="1">Cell inner membrane</location>
        <topology evidence="1">Single-pass membrane protein</topology>
        <orientation evidence="1">Periplasmic side</orientation>
    </subcellularLocation>
</comment>
<keyword evidence="14" id="KW-1185">Reference proteome</keyword>
<feature type="compositionally biased region" description="Polar residues" evidence="10">
    <location>
        <begin position="1"/>
        <end position="11"/>
    </location>
</feature>
<dbReference type="AlphaFoldDB" id="A0A3D8JQ86"/>
<evidence type="ECO:0000256" key="1">
    <source>
        <dbReference type="ARBA" id="ARBA00004383"/>
    </source>
</evidence>
<dbReference type="InterPro" id="IPR037682">
    <property type="entry name" value="TonB_C"/>
</dbReference>
<dbReference type="PROSITE" id="PS52015">
    <property type="entry name" value="TONB_CTD"/>
    <property type="match status" value="1"/>
</dbReference>
<keyword evidence="3" id="KW-0813">Transport</keyword>
<dbReference type="PANTHER" id="PTHR33446">
    <property type="entry name" value="PROTEIN TONB-RELATED"/>
    <property type="match status" value="1"/>
</dbReference>
<sequence length="248" mass="26546">MTVETDPSSLSLREPRTRSGVKARRPLYRSAALALLVEAMMLAGLFVWLEQPRELPPPQPMTIALAPPVQAPKPAPPEPKPVPPKPQPKPVVQPRRVPVVHEVRHVVHEQPPKAVQQPVMPPAPAPAPVPAAAPTDAAPVVHEAAPAPAPSRPDASFEAEMRAAIQSALKYPEAARMAGMEGRARVAFVYRDGAVSEVKLVISSGVGMLDRAAVAAVRDAAYPQPPAAFAGKRLAEQLWVNFNLDNQE</sequence>
<feature type="compositionally biased region" description="Pro residues" evidence="10">
    <location>
        <begin position="69"/>
        <end position="91"/>
    </location>
</feature>
<feature type="transmembrane region" description="Helical" evidence="11">
    <location>
        <begin position="27"/>
        <end position="49"/>
    </location>
</feature>
<keyword evidence="4" id="KW-1003">Cell membrane</keyword>
<keyword evidence="5" id="KW-0997">Cell inner membrane</keyword>
<evidence type="ECO:0000256" key="3">
    <source>
        <dbReference type="ARBA" id="ARBA00022448"/>
    </source>
</evidence>
<evidence type="ECO:0000256" key="9">
    <source>
        <dbReference type="ARBA" id="ARBA00023136"/>
    </source>
</evidence>
<evidence type="ECO:0000259" key="12">
    <source>
        <dbReference type="PROSITE" id="PS52015"/>
    </source>
</evidence>
<keyword evidence="8 11" id="KW-1133">Transmembrane helix</keyword>
<feature type="region of interest" description="Disordered" evidence="10">
    <location>
        <begin position="59"/>
        <end position="93"/>
    </location>
</feature>
<dbReference type="GO" id="GO:0055085">
    <property type="term" value="P:transmembrane transport"/>
    <property type="evidence" value="ECO:0007669"/>
    <property type="project" value="InterPro"/>
</dbReference>
<comment type="similarity">
    <text evidence="2">Belongs to the TonB family.</text>
</comment>
<keyword evidence="9 11" id="KW-0472">Membrane</keyword>
<dbReference type="OrthoDB" id="9157102at2"/>
<accession>A0A3D8JQ86</accession>
<dbReference type="NCBIfam" id="TIGR01352">
    <property type="entry name" value="tonB_Cterm"/>
    <property type="match status" value="1"/>
</dbReference>
<evidence type="ECO:0000256" key="2">
    <source>
        <dbReference type="ARBA" id="ARBA00006555"/>
    </source>
</evidence>
<dbReference type="InterPro" id="IPR006260">
    <property type="entry name" value="TonB/TolA_C"/>
</dbReference>
<dbReference type="RefSeq" id="WP_115537636.1">
    <property type="nucleotide sequence ID" value="NZ_QRGA01000026.1"/>
</dbReference>
<evidence type="ECO:0000313" key="14">
    <source>
        <dbReference type="Proteomes" id="UP000256838"/>
    </source>
</evidence>
<dbReference type="InterPro" id="IPR051045">
    <property type="entry name" value="TonB-dependent_transducer"/>
</dbReference>
<dbReference type="GO" id="GO:0015031">
    <property type="term" value="P:protein transport"/>
    <property type="evidence" value="ECO:0007669"/>
    <property type="project" value="UniProtKB-KW"/>
</dbReference>
<name>A0A3D8JQ86_9BURK</name>
<feature type="compositionally biased region" description="Pro residues" evidence="10">
    <location>
        <begin position="119"/>
        <end position="131"/>
    </location>
</feature>
<evidence type="ECO:0000256" key="4">
    <source>
        <dbReference type="ARBA" id="ARBA00022475"/>
    </source>
</evidence>
<evidence type="ECO:0000256" key="7">
    <source>
        <dbReference type="ARBA" id="ARBA00022927"/>
    </source>
</evidence>
<gene>
    <name evidence="13" type="ORF">DWV00_31875</name>
</gene>
<feature type="domain" description="TonB C-terminal" evidence="12">
    <location>
        <begin position="156"/>
        <end position="248"/>
    </location>
</feature>
<proteinExistence type="inferred from homology"/>
<dbReference type="Gene3D" id="3.30.1150.10">
    <property type="match status" value="1"/>
</dbReference>
<organism evidence="13 14">
    <name type="scientific">Trinickia dinghuensis</name>
    <dbReference type="NCBI Taxonomy" id="2291023"/>
    <lineage>
        <taxon>Bacteria</taxon>
        <taxon>Pseudomonadati</taxon>
        <taxon>Pseudomonadota</taxon>
        <taxon>Betaproteobacteria</taxon>
        <taxon>Burkholderiales</taxon>
        <taxon>Burkholderiaceae</taxon>
        <taxon>Trinickia</taxon>
    </lineage>
</organism>
<evidence type="ECO:0000256" key="5">
    <source>
        <dbReference type="ARBA" id="ARBA00022519"/>
    </source>
</evidence>
<protein>
    <submittedName>
        <fullName evidence="13">TonB family protein</fullName>
    </submittedName>
</protein>
<evidence type="ECO:0000256" key="6">
    <source>
        <dbReference type="ARBA" id="ARBA00022692"/>
    </source>
</evidence>
<reference evidence="13 14" key="1">
    <citation type="submission" date="2018-08" db="EMBL/GenBank/DDBJ databases">
        <title>Paraburkholderia sp. DHOM06 isolated from forest soil.</title>
        <authorList>
            <person name="Gao Z.-H."/>
            <person name="Qiu L.-H."/>
        </authorList>
    </citation>
    <scope>NUCLEOTIDE SEQUENCE [LARGE SCALE GENOMIC DNA]</scope>
    <source>
        <strain evidence="13 14">DHOM06</strain>
    </source>
</reference>
<feature type="region of interest" description="Disordered" evidence="10">
    <location>
        <begin position="113"/>
        <end position="133"/>
    </location>
</feature>
<keyword evidence="7" id="KW-0653">Protein transport</keyword>
<dbReference type="Pfam" id="PF03544">
    <property type="entry name" value="TonB_C"/>
    <property type="match status" value="1"/>
</dbReference>
<dbReference type="Proteomes" id="UP000256838">
    <property type="component" value="Unassembled WGS sequence"/>
</dbReference>
<evidence type="ECO:0000313" key="13">
    <source>
        <dbReference type="EMBL" id="RDU94865.1"/>
    </source>
</evidence>
<feature type="region of interest" description="Disordered" evidence="10">
    <location>
        <begin position="1"/>
        <end position="22"/>
    </location>
</feature>
<evidence type="ECO:0000256" key="11">
    <source>
        <dbReference type="SAM" id="Phobius"/>
    </source>
</evidence>
<comment type="caution">
    <text evidence="13">The sequence shown here is derived from an EMBL/GenBank/DDBJ whole genome shotgun (WGS) entry which is preliminary data.</text>
</comment>
<dbReference type="GO" id="GO:0098797">
    <property type="term" value="C:plasma membrane protein complex"/>
    <property type="evidence" value="ECO:0007669"/>
    <property type="project" value="TreeGrafter"/>
</dbReference>
<dbReference type="SUPFAM" id="SSF74653">
    <property type="entry name" value="TolA/TonB C-terminal domain"/>
    <property type="match status" value="1"/>
</dbReference>